<comment type="caution">
    <text evidence="1">The sequence shown here is derived from an EMBL/GenBank/DDBJ whole genome shotgun (WGS) entry which is preliminary data.</text>
</comment>
<reference evidence="1" key="1">
    <citation type="submission" date="2021-06" db="EMBL/GenBank/DDBJ databases">
        <authorList>
            <person name="Kallberg Y."/>
            <person name="Tangrot J."/>
            <person name="Rosling A."/>
        </authorList>
    </citation>
    <scope>NUCLEOTIDE SEQUENCE</scope>
    <source>
        <strain evidence="1">MA453B</strain>
    </source>
</reference>
<dbReference type="AlphaFoldDB" id="A0A9N9K6P9"/>
<keyword evidence="2" id="KW-1185">Reference proteome</keyword>
<protein>
    <submittedName>
        <fullName evidence="1">4129_t:CDS:1</fullName>
    </submittedName>
</protein>
<dbReference type="OrthoDB" id="2440061at2759"/>
<accession>A0A9N9K6P9</accession>
<evidence type="ECO:0000313" key="2">
    <source>
        <dbReference type="Proteomes" id="UP000789405"/>
    </source>
</evidence>
<proteinExistence type="predicted"/>
<dbReference type="EMBL" id="CAJVPY010049198">
    <property type="protein sequence ID" value="CAG8812738.1"/>
    <property type="molecule type" value="Genomic_DNA"/>
</dbReference>
<organism evidence="1 2">
    <name type="scientific">Dentiscutata erythropus</name>
    <dbReference type="NCBI Taxonomy" id="1348616"/>
    <lineage>
        <taxon>Eukaryota</taxon>
        <taxon>Fungi</taxon>
        <taxon>Fungi incertae sedis</taxon>
        <taxon>Mucoromycota</taxon>
        <taxon>Glomeromycotina</taxon>
        <taxon>Glomeromycetes</taxon>
        <taxon>Diversisporales</taxon>
        <taxon>Gigasporaceae</taxon>
        <taxon>Dentiscutata</taxon>
    </lineage>
</organism>
<evidence type="ECO:0000313" key="1">
    <source>
        <dbReference type="EMBL" id="CAG8812738.1"/>
    </source>
</evidence>
<dbReference type="Proteomes" id="UP000789405">
    <property type="component" value="Unassembled WGS sequence"/>
</dbReference>
<feature type="non-terminal residue" evidence="1">
    <location>
        <position position="1"/>
    </location>
</feature>
<sequence length="48" mass="5256">PEVVRALRGVTCLARRVVGIVVRNEFSPSAIEEANLSEIHPIILTTKT</sequence>
<gene>
    <name evidence="1" type="ORF">DERYTH_LOCUS25685</name>
</gene>
<name>A0A9N9K6P9_9GLOM</name>